<evidence type="ECO:0000313" key="3">
    <source>
        <dbReference type="Proteomes" id="UP001058974"/>
    </source>
</evidence>
<dbReference type="AlphaFoldDB" id="A0A9D5BGF2"/>
<keyword evidence="1" id="KW-1133">Transmembrane helix</keyword>
<evidence type="ECO:0000256" key="1">
    <source>
        <dbReference type="SAM" id="Phobius"/>
    </source>
</evidence>
<name>A0A9D5BGF2_PEA</name>
<dbReference type="Proteomes" id="UP001058974">
    <property type="component" value="Chromosome 1"/>
</dbReference>
<feature type="transmembrane region" description="Helical" evidence="1">
    <location>
        <begin position="21"/>
        <end position="39"/>
    </location>
</feature>
<keyword evidence="1" id="KW-0472">Membrane</keyword>
<feature type="transmembrane region" description="Helical" evidence="1">
    <location>
        <begin position="106"/>
        <end position="126"/>
    </location>
</feature>
<comment type="caution">
    <text evidence="2">The sequence shown here is derived from an EMBL/GenBank/DDBJ whole genome shotgun (WGS) entry which is preliminary data.</text>
</comment>
<reference evidence="2 3" key="1">
    <citation type="journal article" date="2022" name="Nat. Genet.">
        <title>Improved pea reference genome and pan-genome highlight genomic features and evolutionary characteristics.</title>
        <authorList>
            <person name="Yang T."/>
            <person name="Liu R."/>
            <person name="Luo Y."/>
            <person name="Hu S."/>
            <person name="Wang D."/>
            <person name="Wang C."/>
            <person name="Pandey M.K."/>
            <person name="Ge S."/>
            <person name="Xu Q."/>
            <person name="Li N."/>
            <person name="Li G."/>
            <person name="Huang Y."/>
            <person name="Saxena R.K."/>
            <person name="Ji Y."/>
            <person name="Li M."/>
            <person name="Yan X."/>
            <person name="He Y."/>
            <person name="Liu Y."/>
            <person name="Wang X."/>
            <person name="Xiang C."/>
            <person name="Varshney R.K."/>
            <person name="Ding H."/>
            <person name="Gao S."/>
            <person name="Zong X."/>
        </authorList>
    </citation>
    <scope>NUCLEOTIDE SEQUENCE [LARGE SCALE GENOMIC DNA]</scope>
    <source>
        <strain evidence="2 3">cv. Zhongwan 6</strain>
    </source>
</reference>
<keyword evidence="1" id="KW-0812">Transmembrane</keyword>
<keyword evidence="3" id="KW-1185">Reference proteome</keyword>
<dbReference type="EMBL" id="JAMSHJ010000001">
    <property type="protein sequence ID" value="KAI5443139.1"/>
    <property type="molecule type" value="Genomic_DNA"/>
</dbReference>
<protein>
    <submittedName>
        <fullName evidence="2">Uncharacterized protein</fullName>
    </submittedName>
</protein>
<gene>
    <name evidence="2" type="ORF">KIW84_011976</name>
</gene>
<dbReference type="Gramene" id="Psat01G0197600-T1">
    <property type="protein sequence ID" value="KAI5443139.1"/>
    <property type="gene ID" value="KIW84_011976"/>
</dbReference>
<feature type="transmembrane region" description="Helical" evidence="1">
    <location>
        <begin position="84"/>
        <end position="100"/>
    </location>
</feature>
<evidence type="ECO:0000313" key="2">
    <source>
        <dbReference type="EMBL" id="KAI5443139.1"/>
    </source>
</evidence>
<proteinExistence type="predicted"/>
<organism evidence="2 3">
    <name type="scientific">Pisum sativum</name>
    <name type="common">Garden pea</name>
    <name type="synonym">Lathyrus oleraceus</name>
    <dbReference type="NCBI Taxonomy" id="3888"/>
    <lineage>
        <taxon>Eukaryota</taxon>
        <taxon>Viridiplantae</taxon>
        <taxon>Streptophyta</taxon>
        <taxon>Embryophyta</taxon>
        <taxon>Tracheophyta</taxon>
        <taxon>Spermatophyta</taxon>
        <taxon>Magnoliopsida</taxon>
        <taxon>eudicotyledons</taxon>
        <taxon>Gunneridae</taxon>
        <taxon>Pentapetalae</taxon>
        <taxon>rosids</taxon>
        <taxon>fabids</taxon>
        <taxon>Fabales</taxon>
        <taxon>Fabaceae</taxon>
        <taxon>Papilionoideae</taxon>
        <taxon>50 kb inversion clade</taxon>
        <taxon>NPAAA clade</taxon>
        <taxon>Hologalegina</taxon>
        <taxon>IRL clade</taxon>
        <taxon>Fabeae</taxon>
        <taxon>Lathyrus</taxon>
    </lineage>
</organism>
<feature type="transmembrane region" description="Helical" evidence="1">
    <location>
        <begin position="59"/>
        <end position="77"/>
    </location>
</feature>
<sequence length="168" mass="19038">MKETQHDPRRMVVSDQKLLEVVAVASMLLCFLLIIFPALKMSSSGEKFITDHVGGVSVISSVLFSFFILFIFGIITIRPINKNILTILYVLLLLTAISVIEMNIVSMFAAMFTFFAWIAAIVKIVYLNWKDIFNVDIVVWKRIQKFIAPICIISLILNVNSIFHALNP</sequence>
<feature type="transmembrane region" description="Helical" evidence="1">
    <location>
        <begin position="146"/>
        <end position="166"/>
    </location>
</feature>
<accession>A0A9D5BGF2</accession>